<evidence type="ECO:0000313" key="2">
    <source>
        <dbReference type="Proteomes" id="UP001150603"/>
    </source>
</evidence>
<proteinExistence type="predicted"/>
<feature type="non-terminal residue" evidence="1">
    <location>
        <position position="230"/>
    </location>
</feature>
<name>A0ACC1JAF3_9FUNG</name>
<sequence length="230" mass="27114">MYNGIGLTTPRGTGTSGHVVRNASALKPGQKYRRVERKERAPKPTDPSILEHERKRQVEIKCLSLQDELEEQGLDDAEVERRVDELRQQLLDNLETAKLPEPKLRNFETQRVRQKKERENERFARAMRIGKEHVEGEAFDPELVELKRRLRRLEREEERAVREEEEEQRRRDRERERRLRYERSRSRDRRRSVSANRSRSPTPGRAVDGSEPGEIEDTEPVKELASGSES</sequence>
<evidence type="ECO:0000313" key="1">
    <source>
        <dbReference type="EMBL" id="KAJ1944095.1"/>
    </source>
</evidence>
<protein>
    <submittedName>
        <fullName evidence="1">RNA-splicing factor</fullName>
    </submittedName>
</protein>
<gene>
    <name evidence="1" type="primary">CWC21</name>
    <name evidence="1" type="ORF">FBU59_002698</name>
</gene>
<comment type="caution">
    <text evidence="1">The sequence shown here is derived from an EMBL/GenBank/DDBJ whole genome shotgun (WGS) entry which is preliminary data.</text>
</comment>
<dbReference type="EMBL" id="JANBPW010001540">
    <property type="protein sequence ID" value="KAJ1944095.1"/>
    <property type="molecule type" value="Genomic_DNA"/>
</dbReference>
<keyword evidence="2" id="KW-1185">Reference proteome</keyword>
<dbReference type="Proteomes" id="UP001150603">
    <property type="component" value="Unassembled WGS sequence"/>
</dbReference>
<reference evidence="1" key="1">
    <citation type="submission" date="2022-07" db="EMBL/GenBank/DDBJ databases">
        <title>Phylogenomic reconstructions and comparative analyses of Kickxellomycotina fungi.</title>
        <authorList>
            <person name="Reynolds N.K."/>
            <person name="Stajich J.E."/>
            <person name="Barry K."/>
            <person name="Grigoriev I.V."/>
            <person name="Crous P."/>
            <person name="Smith M.E."/>
        </authorList>
    </citation>
    <scope>NUCLEOTIDE SEQUENCE</scope>
    <source>
        <strain evidence="1">NRRL 5244</strain>
    </source>
</reference>
<organism evidence="1 2">
    <name type="scientific">Linderina macrospora</name>
    <dbReference type="NCBI Taxonomy" id="4868"/>
    <lineage>
        <taxon>Eukaryota</taxon>
        <taxon>Fungi</taxon>
        <taxon>Fungi incertae sedis</taxon>
        <taxon>Zoopagomycota</taxon>
        <taxon>Kickxellomycotina</taxon>
        <taxon>Kickxellomycetes</taxon>
        <taxon>Kickxellales</taxon>
        <taxon>Kickxellaceae</taxon>
        <taxon>Linderina</taxon>
    </lineage>
</organism>
<accession>A0ACC1JAF3</accession>